<evidence type="ECO:0000259" key="1">
    <source>
        <dbReference type="Pfam" id="PF13460"/>
    </source>
</evidence>
<keyword evidence="3" id="KW-1185">Reference proteome</keyword>
<dbReference type="KEGG" id="nah:F5544_44545"/>
<name>A0A6G9YU29_9NOCA</name>
<dbReference type="InterPro" id="IPR051604">
    <property type="entry name" value="Ergot_Alk_Oxidoreductase"/>
</dbReference>
<feature type="domain" description="NAD(P)-binding" evidence="1">
    <location>
        <begin position="7"/>
        <end position="176"/>
    </location>
</feature>
<organism evidence="2 3">
    <name type="scientific">Nocardia arthritidis</name>
    <dbReference type="NCBI Taxonomy" id="228602"/>
    <lineage>
        <taxon>Bacteria</taxon>
        <taxon>Bacillati</taxon>
        <taxon>Actinomycetota</taxon>
        <taxon>Actinomycetes</taxon>
        <taxon>Mycobacteriales</taxon>
        <taxon>Nocardiaceae</taxon>
        <taxon>Nocardia</taxon>
    </lineage>
</organism>
<dbReference type="RefSeq" id="WP_167478743.1">
    <property type="nucleotide sequence ID" value="NZ_CP046172.1"/>
</dbReference>
<dbReference type="Pfam" id="PF13460">
    <property type="entry name" value="NAD_binding_10"/>
    <property type="match status" value="1"/>
</dbReference>
<protein>
    <submittedName>
        <fullName evidence="2">NAD(P)H-binding protein</fullName>
    </submittedName>
</protein>
<gene>
    <name evidence="2" type="ORF">F5544_44545</name>
</gene>
<dbReference type="InterPro" id="IPR036291">
    <property type="entry name" value="NAD(P)-bd_dom_sf"/>
</dbReference>
<dbReference type="InterPro" id="IPR002347">
    <property type="entry name" value="SDR_fam"/>
</dbReference>
<evidence type="ECO:0000313" key="3">
    <source>
        <dbReference type="Proteomes" id="UP000503540"/>
    </source>
</evidence>
<proteinExistence type="predicted"/>
<dbReference type="PANTHER" id="PTHR43162">
    <property type="match status" value="1"/>
</dbReference>
<reference evidence="2 3" key="1">
    <citation type="journal article" date="2019" name="ACS Chem. Biol.">
        <title>Identification and Mobilization of a Cryptic Antibiotic Biosynthesis Gene Locus from a Human-Pathogenic Nocardia Isolate.</title>
        <authorList>
            <person name="Herisse M."/>
            <person name="Ishida K."/>
            <person name="Porter J.L."/>
            <person name="Howden B."/>
            <person name="Hertweck C."/>
            <person name="Stinear T.P."/>
            <person name="Pidot S.J."/>
        </authorList>
    </citation>
    <scope>NUCLEOTIDE SEQUENCE [LARGE SCALE GENOMIC DNA]</scope>
    <source>
        <strain evidence="2 3">AUSMDU00012717</strain>
    </source>
</reference>
<dbReference type="EMBL" id="CP046172">
    <property type="protein sequence ID" value="QIS16712.1"/>
    <property type="molecule type" value="Genomic_DNA"/>
</dbReference>
<sequence>MTYLVTGAGGGVGRAVIETLRTAGKPVRATSSHPDRVELPDGVELIGLDFTDPDAVAAALDGVDKVFLYALDEGIENFIAGARSAGVEHIVLLSSIAAANDQNPIGARHVVVERPLLASGLPVTILRPGAFAANARQWFPSIKAERVVRLPFPDLQLTPIHEADLADAAIAALDDPAHAGKIYPLTGPESLTHRQQVDAIAAALGEPVELVELSYEQAKEFYWQPVLDLWAKAGTGPSPVGPTAESVTGKPARTFAQWAIDHVAEFR</sequence>
<dbReference type="SUPFAM" id="SSF51735">
    <property type="entry name" value="NAD(P)-binding Rossmann-fold domains"/>
    <property type="match status" value="1"/>
</dbReference>
<dbReference type="AlphaFoldDB" id="A0A6G9YU29"/>
<dbReference type="PANTHER" id="PTHR43162:SF1">
    <property type="entry name" value="PRESTALK A DIFFERENTIATION PROTEIN A"/>
    <property type="match status" value="1"/>
</dbReference>
<accession>A0A6G9YU29</accession>
<evidence type="ECO:0000313" key="2">
    <source>
        <dbReference type="EMBL" id="QIS16712.1"/>
    </source>
</evidence>
<dbReference type="InterPro" id="IPR016040">
    <property type="entry name" value="NAD(P)-bd_dom"/>
</dbReference>
<dbReference type="PRINTS" id="PR00081">
    <property type="entry name" value="GDHRDH"/>
</dbReference>
<dbReference type="Gene3D" id="3.40.50.720">
    <property type="entry name" value="NAD(P)-binding Rossmann-like Domain"/>
    <property type="match status" value="1"/>
</dbReference>
<dbReference type="Proteomes" id="UP000503540">
    <property type="component" value="Chromosome"/>
</dbReference>